<feature type="domain" description="Fibronectin type-III" evidence="3">
    <location>
        <begin position="235"/>
        <end position="338"/>
    </location>
</feature>
<dbReference type="Pfam" id="PF00041">
    <property type="entry name" value="fn3"/>
    <property type="match status" value="5"/>
</dbReference>
<dbReference type="SMART" id="SM00060">
    <property type="entry name" value="FN3"/>
    <property type="match status" value="5"/>
</dbReference>
<dbReference type="PROSITE" id="PS50853">
    <property type="entry name" value="FN3"/>
    <property type="match status" value="5"/>
</dbReference>
<dbReference type="InterPro" id="IPR050991">
    <property type="entry name" value="ECM_Regulatory_Proteins"/>
</dbReference>
<dbReference type="AlphaFoldDB" id="A0A3P1YH40"/>
<organism evidence="4 5">
    <name type="scientific">Tannerella forsythia</name>
    <name type="common">Bacteroides forsythus</name>
    <dbReference type="NCBI Taxonomy" id="28112"/>
    <lineage>
        <taxon>Bacteria</taxon>
        <taxon>Pseudomonadati</taxon>
        <taxon>Bacteroidota</taxon>
        <taxon>Bacteroidia</taxon>
        <taxon>Bacteroidales</taxon>
        <taxon>Tannerellaceae</taxon>
        <taxon>Tannerella</taxon>
    </lineage>
</organism>
<dbReference type="SUPFAM" id="SSF49265">
    <property type="entry name" value="Fibronectin type III"/>
    <property type="match status" value="3"/>
</dbReference>
<dbReference type="Pfam" id="PF02368">
    <property type="entry name" value="Big_2"/>
    <property type="match status" value="1"/>
</dbReference>
<dbReference type="InterPro" id="IPR003343">
    <property type="entry name" value="Big_2"/>
</dbReference>
<feature type="domain" description="Fibronectin type-III" evidence="3">
    <location>
        <begin position="13"/>
        <end position="115"/>
    </location>
</feature>
<name>A0A3P1YH40_TANFO</name>
<comment type="caution">
    <text evidence="4">The sequence shown here is derived from an EMBL/GenBank/DDBJ whole genome shotgun (WGS) entry which is preliminary data.</text>
</comment>
<accession>A0A3P1YH40</accession>
<dbReference type="Proteomes" id="UP000279860">
    <property type="component" value="Unassembled WGS sequence"/>
</dbReference>
<feature type="compositionally biased region" description="Basic residues" evidence="2">
    <location>
        <begin position="607"/>
        <end position="632"/>
    </location>
</feature>
<evidence type="ECO:0000313" key="4">
    <source>
        <dbReference type="EMBL" id="RRD69480.1"/>
    </source>
</evidence>
<feature type="region of interest" description="Disordered" evidence="2">
    <location>
        <begin position="1"/>
        <end position="25"/>
    </location>
</feature>
<dbReference type="PANTHER" id="PTHR46708:SF2">
    <property type="entry name" value="FIBRONECTIN TYPE-III DOMAIN-CONTAINING PROTEIN"/>
    <property type="match status" value="1"/>
</dbReference>
<dbReference type="InterPro" id="IPR036116">
    <property type="entry name" value="FN3_sf"/>
</dbReference>
<feature type="compositionally biased region" description="Basic and acidic residues" evidence="2">
    <location>
        <begin position="640"/>
        <end position="658"/>
    </location>
</feature>
<gene>
    <name evidence="4" type="ORF">EII41_13470</name>
</gene>
<evidence type="ECO:0000256" key="2">
    <source>
        <dbReference type="SAM" id="MobiDB-lite"/>
    </source>
</evidence>
<evidence type="ECO:0000313" key="5">
    <source>
        <dbReference type="Proteomes" id="UP000279860"/>
    </source>
</evidence>
<proteinExistence type="predicted"/>
<feature type="domain" description="Fibronectin type-III" evidence="3">
    <location>
        <begin position="123"/>
        <end position="228"/>
    </location>
</feature>
<feature type="region of interest" description="Disordered" evidence="2">
    <location>
        <begin position="226"/>
        <end position="245"/>
    </location>
</feature>
<feature type="compositionally biased region" description="Basic residues" evidence="2">
    <location>
        <begin position="1"/>
        <end position="11"/>
    </location>
</feature>
<dbReference type="Gene3D" id="2.60.40.10">
    <property type="entry name" value="Immunoglobulins"/>
    <property type="match status" value="5"/>
</dbReference>
<evidence type="ECO:0000259" key="3">
    <source>
        <dbReference type="PROSITE" id="PS50853"/>
    </source>
</evidence>
<feature type="region of interest" description="Disordered" evidence="2">
    <location>
        <begin position="434"/>
        <end position="454"/>
    </location>
</feature>
<sequence>MTKPGIRRGTTRKPSPPASSITQTGPTTIEVKWKRGSDNVTTQANLRYRVRWKKKSGGGWQTSHGDFFTNFPKDMTSYTITGLEPNTEYQVYVTVFDEAMNYQSYGQKTVTTAADTEKPKAGCNGKITIGTVTTNSIALSWCAATDNVTPHSRMKYTYTYNEGFGAGGFPPQNEKTGTAITSGTITGLKPGTKYTVWVYATDEAGNENYGPNTDHIQYQSVNVETKPAPDTQAPTPGGYQSGYPKATGTTTIEVKWTRATDNVTAPANLRYRVSWKKKSGGSWQYSHSEPFTNFPKDWTSYTITGLEPNTEYLVDVRVVDEANERQWYGQKTVKTPAGAGDTQAPTAPVITSLTSTQTTITATWAPSTDNVTPQNEIEYVVWYGISGYVLPKYPPKGATSYTLSGLEPGKEYTILIRAKDAAGNYTDGPEKKIKTKAAADTQDPTPGGYEAGYPKATGPGTIEVKWKRATDNVTAPANLRYVVGWAKKSGGSWQYSHPEPFTNYPKDWTSYTITGLQPNTEYVVNVLVVDEAGNWKFCGPKTVTTGAAAVTIPVTGVTLSPASLNLEVGATKSLTHTVLPATATNKTVTWSSSNTAIATVDGSGTRYGHHHRHHRRRRKNGHGCRHRQRGHGARGQSNLRHPEPKFGDDQRRLRGDKAHGHRRPGHGYGPVADVDERQSVGRLGRCHRLSDDP</sequence>
<feature type="domain" description="Fibronectin type-III" evidence="3">
    <location>
        <begin position="445"/>
        <end position="548"/>
    </location>
</feature>
<dbReference type="SUPFAM" id="SSF49373">
    <property type="entry name" value="Invasin/intimin cell-adhesion fragments"/>
    <property type="match status" value="1"/>
</dbReference>
<dbReference type="SMART" id="SM00635">
    <property type="entry name" value="BID_2"/>
    <property type="match status" value="1"/>
</dbReference>
<dbReference type="EMBL" id="RQYN01000110">
    <property type="protein sequence ID" value="RRD69480.1"/>
    <property type="molecule type" value="Genomic_DNA"/>
</dbReference>
<dbReference type="PANTHER" id="PTHR46708">
    <property type="entry name" value="TENASCIN"/>
    <property type="match status" value="1"/>
</dbReference>
<reference evidence="4 5" key="1">
    <citation type="submission" date="2018-11" db="EMBL/GenBank/DDBJ databases">
        <title>Genomes From Bacteria Associated with the Canine Oral Cavity: a Test Case for Automated Genome-Based Taxonomic Assignment.</title>
        <authorList>
            <person name="Coil D.A."/>
            <person name="Jospin G."/>
            <person name="Darling A.E."/>
            <person name="Wallis C."/>
            <person name="Davis I.J."/>
            <person name="Harris S."/>
            <person name="Eisen J.A."/>
            <person name="Holcombe L.J."/>
            <person name="O'Flynn C."/>
        </authorList>
    </citation>
    <scope>NUCLEOTIDE SEQUENCE [LARGE SCALE GENOMIC DNA]</scope>
    <source>
        <strain evidence="4 5">OH1426_COT-023</strain>
    </source>
</reference>
<dbReference type="InterPro" id="IPR008964">
    <property type="entry name" value="Invasin/intimin_cell_adhesion"/>
</dbReference>
<feature type="domain" description="Fibronectin type-III" evidence="3">
    <location>
        <begin position="344"/>
        <end position="438"/>
    </location>
</feature>
<feature type="region of interest" description="Disordered" evidence="2">
    <location>
        <begin position="599"/>
        <end position="693"/>
    </location>
</feature>
<evidence type="ECO:0000256" key="1">
    <source>
        <dbReference type="ARBA" id="ARBA00022737"/>
    </source>
</evidence>
<dbReference type="InterPro" id="IPR003961">
    <property type="entry name" value="FN3_dom"/>
</dbReference>
<dbReference type="CDD" id="cd00063">
    <property type="entry name" value="FN3"/>
    <property type="match status" value="5"/>
</dbReference>
<protein>
    <recommendedName>
        <fullName evidence="3">Fibronectin type-III domain-containing protein</fullName>
    </recommendedName>
</protein>
<dbReference type="InterPro" id="IPR013783">
    <property type="entry name" value="Ig-like_fold"/>
</dbReference>
<dbReference type="Gene3D" id="2.60.40.1080">
    <property type="match status" value="1"/>
</dbReference>
<keyword evidence="1" id="KW-0677">Repeat</keyword>